<comment type="caution">
    <text evidence="1">The sequence shown here is derived from an EMBL/GenBank/DDBJ whole genome shotgun (WGS) entry which is preliminary data.</text>
</comment>
<dbReference type="AlphaFoldDB" id="A0A106QBP7"/>
<dbReference type="RefSeq" id="WP_060192214.1">
    <property type="nucleotide sequence ID" value="NZ_LPHD01000049.1"/>
</dbReference>
<name>A0A106QBP7_9BURK</name>
<dbReference type="EMBL" id="LPHD01000049">
    <property type="protein sequence ID" value="KWA83916.1"/>
    <property type="molecule type" value="Genomic_DNA"/>
</dbReference>
<dbReference type="Proteomes" id="UP000060630">
    <property type="component" value="Unassembled WGS sequence"/>
</dbReference>
<gene>
    <name evidence="1" type="ORF">WL29_21355</name>
</gene>
<accession>A0A106QBP7</accession>
<organism evidence="1 2">
    <name type="scientific">Burkholderia ubonensis</name>
    <dbReference type="NCBI Taxonomy" id="101571"/>
    <lineage>
        <taxon>Bacteria</taxon>
        <taxon>Pseudomonadati</taxon>
        <taxon>Pseudomonadota</taxon>
        <taxon>Betaproteobacteria</taxon>
        <taxon>Burkholderiales</taxon>
        <taxon>Burkholderiaceae</taxon>
        <taxon>Burkholderia</taxon>
        <taxon>Burkholderia cepacia complex</taxon>
    </lineage>
</organism>
<reference evidence="1 2" key="1">
    <citation type="submission" date="2015-11" db="EMBL/GenBank/DDBJ databases">
        <title>Expanding the genomic diversity of Burkholderia species for the development of highly accurate diagnostics.</title>
        <authorList>
            <person name="Sahl J."/>
            <person name="Keim P."/>
            <person name="Wagner D."/>
        </authorList>
    </citation>
    <scope>NUCLEOTIDE SEQUENCE [LARGE SCALE GENOMIC DNA]</scope>
    <source>
        <strain evidence="1 2">MSMB2087WGS</strain>
    </source>
</reference>
<protein>
    <submittedName>
        <fullName evidence="1">Uncharacterized protein</fullName>
    </submittedName>
</protein>
<sequence>MTEVSAPKLPHGDIIENQAARYEAARRVMQDEGIIIKHMRPTLVDVFGEYALHQGGITVAFRQLREDSFVEISTAMCSMKDVYNRKVGTTLAVEQFMNHRRIRVPAFCLEPAEVVESLFRGHLTLIED</sequence>
<evidence type="ECO:0000313" key="1">
    <source>
        <dbReference type="EMBL" id="KWA83916.1"/>
    </source>
</evidence>
<proteinExistence type="predicted"/>
<evidence type="ECO:0000313" key="2">
    <source>
        <dbReference type="Proteomes" id="UP000060630"/>
    </source>
</evidence>